<proteinExistence type="predicted"/>
<accession>A0AAV3ZE15</accession>
<keyword evidence="3" id="KW-1185">Reference proteome</keyword>
<gene>
    <name evidence="2" type="ORF">PoB_001933800</name>
</gene>
<feature type="region of interest" description="Disordered" evidence="1">
    <location>
        <begin position="58"/>
        <end position="79"/>
    </location>
</feature>
<reference evidence="2 3" key="1">
    <citation type="journal article" date="2021" name="Elife">
        <title>Chloroplast acquisition without the gene transfer in kleptoplastic sea slugs, Plakobranchus ocellatus.</title>
        <authorList>
            <person name="Maeda T."/>
            <person name="Takahashi S."/>
            <person name="Yoshida T."/>
            <person name="Shimamura S."/>
            <person name="Takaki Y."/>
            <person name="Nagai Y."/>
            <person name="Toyoda A."/>
            <person name="Suzuki Y."/>
            <person name="Arimoto A."/>
            <person name="Ishii H."/>
            <person name="Satoh N."/>
            <person name="Nishiyama T."/>
            <person name="Hasebe M."/>
            <person name="Maruyama T."/>
            <person name="Minagawa J."/>
            <person name="Obokata J."/>
            <person name="Shigenobu S."/>
        </authorList>
    </citation>
    <scope>NUCLEOTIDE SEQUENCE [LARGE SCALE GENOMIC DNA]</scope>
</reference>
<evidence type="ECO:0000313" key="3">
    <source>
        <dbReference type="Proteomes" id="UP000735302"/>
    </source>
</evidence>
<dbReference type="EMBL" id="BLXT01002298">
    <property type="protein sequence ID" value="GFN92832.1"/>
    <property type="molecule type" value="Genomic_DNA"/>
</dbReference>
<feature type="compositionally biased region" description="Polar residues" evidence="1">
    <location>
        <begin position="58"/>
        <end position="68"/>
    </location>
</feature>
<protein>
    <submittedName>
        <fullName evidence="2">Uncharacterized protein</fullName>
    </submittedName>
</protein>
<dbReference type="Proteomes" id="UP000735302">
    <property type="component" value="Unassembled WGS sequence"/>
</dbReference>
<comment type="caution">
    <text evidence="2">The sequence shown here is derived from an EMBL/GenBank/DDBJ whole genome shotgun (WGS) entry which is preliminary data.</text>
</comment>
<evidence type="ECO:0000256" key="1">
    <source>
        <dbReference type="SAM" id="MobiDB-lite"/>
    </source>
</evidence>
<name>A0AAV3ZE15_9GAST</name>
<organism evidence="2 3">
    <name type="scientific">Plakobranchus ocellatus</name>
    <dbReference type="NCBI Taxonomy" id="259542"/>
    <lineage>
        <taxon>Eukaryota</taxon>
        <taxon>Metazoa</taxon>
        <taxon>Spiralia</taxon>
        <taxon>Lophotrochozoa</taxon>
        <taxon>Mollusca</taxon>
        <taxon>Gastropoda</taxon>
        <taxon>Heterobranchia</taxon>
        <taxon>Euthyneura</taxon>
        <taxon>Panpulmonata</taxon>
        <taxon>Sacoglossa</taxon>
        <taxon>Placobranchoidea</taxon>
        <taxon>Plakobranchidae</taxon>
        <taxon>Plakobranchus</taxon>
    </lineage>
</organism>
<sequence>MRCFQRLVGRDHVINEKEKDRTRRALGTLRKSSQHCEKRAYDRMGLDSYQDQQDLQGSVSGAVNSESALRSAGTILSRP</sequence>
<evidence type="ECO:0000313" key="2">
    <source>
        <dbReference type="EMBL" id="GFN92832.1"/>
    </source>
</evidence>
<dbReference type="AlphaFoldDB" id="A0AAV3ZE15"/>